<accession>A0ABS4MBE6</accession>
<dbReference type="RefSeq" id="WP_209685389.1">
    <property type="nucleotide sequence ID" value="NZ_JAGGLU010000001.1"/>
</dbReference>
<evidence type="ECO:0000313" key="2">
    <source>
        <dbReference type="Proteomes" id="UP001519292"/>
    </source>
</evidence>
<organism evidence="1 2">
    <name type="scientific">Lactobacillus colini</name>
    <dbReference type="NCBI Taxonomy" id="1819254"/>
    <lineage>
        <taxon>Bacteria</taxon>
        <taxon>Bacillati</taxon>
        <taxon>Bacillota</taxon>
        <taxon>Bacilli</taxon>
        <taxon>Lactobacillales</taxon>
        <taxon>Lactobacillaceae</taxon>
        <taxon>Lactobacillus</taxon>
    </lineage>
</organism>
<name>A0ABS4MBE6_9LACO</name>
<proteinExistence type="predicted"/>
<keyword evidence="2" id="KW-1185">Reference proteome</keyword>
<dbReference type="EMBL" id="JAGGLU010000001">
    <property type="protein sequence ID" value="MBP2056993.1"/>
    <property type="molecule type" value="Genomic_DNA"/>
</dbReference>
<evidence type="ECO:0000313" key="1">
    <source>
        <dbReference type="EMBL" id="MBP2056993.1"/>
    </source>
</evidence>
<reference evidence="1 2" key="1">
    <citation type="submission" date="2021-03" db="EMBL/GenBank/DDBJ databases">
        <title>Genomic Encyclopedia of Type Strains, Phase IV (KMG-IV): sequencing the most valuable type-strain genomes for metagenomic binning, comparative biology and taxonomic classification.</title>
        <authorList>
            <person name="Goeker M."/>
        </authorList>
    </citation>
    <scope>NUCLEOTIDE SEQUENCE [LARGE SCALE GENOMIC DNA]</scope>
    <source>
        <strain evidence="1 2">DSM 101872</strain>
    </source>
</reference>
<protein>
    <recommendedName>
        <fullName evidence="3">DUF2758 domain-containing protein</fullName>
    </recommendedName>
</protein>
<evidence type="ECO:0008006" key="3">
    <source>
        <dbReference type="Google" id="ProtNLM"/>
    </source>
</evidence>
<comment type="caution">
    <text evidence="1">The sequence shown here is derived from an EMBL/GenBank/DDBJ whole genome shotgun (WGS) entry which is preliminary data.</text>
</comment>
<dbReference type="Proteomes" id="UP001519292">
    <property type="component" value="Unassembled WGS sequence"/>
</dbReference>
<gene>
    <name evidence="1" type="ORF">J2Z60_000155</name>
</gene>
<sequence length="57" mass="6877">MKIQVFERNVLTSEDLAAEFNEWLDLHKKNIKVNKLNYGYSRQGYLTTIVVEYDFKY</sequence>